<dbReference type="OrthoDB" id="827305at2"/>
<keyword evidence="1" id="KW-0732">Signal</keyword>
<gene>
    <name evidence="2" type="ORF">LX78_00648</name>
</gene>
<organism evidence="2 3">
    <name type="scientific">Xanthomarina spongicola</name>
    <dbReference type="NCBI Taxonomy" id="570520"/>
    <lineage>
        <taxon>Bacteria</taxon>
        <taxon>Pseudomonadati</taxon>
        <taxon>Bacteroidota</taxon>
        <taxon>Flavobacteriia</taxon>
        <taxon>Flavobacteriales</taxon>
        <taxon>Flavobacteriaceae</taxon>
        <taxon>Xanthomarina</taxon>
    </lineage>
</organism>
<name>A0A316DS75_9FLAO</name>
<dbReference type="AlphaFoldDB" id="A0A316DS75"/>
<feature type="signal peptide" evidence="1">
    <location>
        <begin position="1"/>
        <end position="19"/>
    </location>
</feature>
<keyword evidence="3" id="KW-1185">Reference proteome</keyword>
<evidence type="ECO:0000313" key="3">
    <source>
        <dbReference type="Proteomes" id="UP000245430"/>
    </source>
</evidence>
<dbReference type="RefSeq" id="WP_146192537.1">
    <property type="nucleotide sequence ID" value="NZ_QGGP01000001.1"/>
</dbReference>
<dbReference type="Proteomes" id="UP000245430">
    <property type="component" value="Unassembled WGS sequence"/>
</dbReference>
<comment type="caution">
    <text evidence="2">The sequence shown here is derived from an EMBL/GenBank/DDBJ whole genome shotgun (WGS) entry which is preliminary data.</text>
</comment>
<proteinExistence type="predicted"/>
<feature type="chain" id="PRO_5016399799" evidence="1">
    <location>
        <begin position="20"/>
        <end position="144"/>
    </location>
</feature>
<sequence length="144" mass="16618">MKKTITILLLMLFCLSCKAQKVVVKDISNNVDMNYLFARLDSKDIFNQELWNGGQYVKVFKISDSKATPEKYFEGTDEVLTSLIISTVPDGDYYTNSKLYKIEGLCNPTILEIKEEEQFRFSIKIEYGAFNEREVEVFELVGVQ</sequence>
<evidence type="ECO:0000313" key="2">
    <source>
        <dbReference type="EMBL" id="PWK20941.1"/>
    </source>
</evidence>
<protein>
    <submittedName>
        <fullName evidence="2">Uncharacterized protein</fullName>
    </submittedName>
</protein>
<accession>A0A316DS75</accession>
<dbReference type="EMBL" id="QGGP01000001">
    <property type="protein sequence ID" value="PWK20941.1"/>
    <property type="molecule type" value="Genomic_DNA"/>
</dbReference>
<reference evidence="2 3" key="1">
    <citation type="submission" date="2018-05" db="EMBL/GenBank/DDBJ databases">
        <title>Genomic Encyclopedia of Archaeal and Bacterial Type Strains, Phase II (KMG-II): from individual species to whole genera.</title>
        <authorList>
            <person name="Goeker M."/>
        </authorList>
    </citation>
    <scope>NUCLEOTIDE SEQUENCE [LARGE SCALE GENOMIC DNA]</scope>
    <source>
        <strain evidence="2 3">DSM 22637</strain>
    </source>
</reference>
<evidence type="ECO:0000256" key="1">
    <source>
        <dbReference type="SAM" id="SignalP"/>
    </source>
</evidence>